<feature type="active site" description="Proton donor" evidence="14">
    <location>
        <position position="55"/>
    </location>
</feature>
<feature type="binding site" evidence="15">
    <location>
        <position position="302"/>
    </location>
    <ligand>
        <name>substrate</name>
    </ligand>
</feature>
<evidence type="ECO:0000313" key="19">
    <source>
        <dbReference type="Proteomes" id="UP000009073"/>
    </source>
</evidence>
<feature type="binding site" evidence="15">
    <location>
        <position position="203"/>
    </location>
    <ligand>
        <name>substrate</name>
    </ligand>
</feature>
<evidence type="ECO:0000256" key="3">
    <source>
        <dbReference type="ARBA" id="ARBA00004910"/>
    </source>
</evidence>
<dbReference type="Gene3D" id="3.40.140.10">
    <property type="entry name" value="Cytidine Deaminase, domain 2"/>
    <property type="match status" value="1"/>
</dbReference>
<dbReference type="Proteomes" id="UP000009073">
    <property type="component" value="Chromosome"/>
</dbReference>
<proteinExistence type="inferred from homology"/>
<protein>
    <recommendedName>
        <fullName evidence="13">Riboflavin biosynthesis protein RibD</fullName>
    </recommendedName>
    <domain>
        <recommendedName>
            <fullName evidence="13">Diaminohydroxyphosphoribosylaminopyrimidine deaminase</fullName>
            <shortName evidence="13">DRAP deaminase</shortName>
            <ecNumber evidence="13">3.5.4.26</ecNumber>
        </recommendedName>
        <alternativeName>
            <fullName evidence="13">Riboflavin-specific deaminase</fullName>
        </alternativeName>
    </domain>
    <domain>
        <recommendedName>
            <fullName evidence="13">5-amino-6-(5-phosphoribosylamino)uracil reductase</fullName>
            <ecNumber evidence="13">1.1.1.193</ecNumber>
        </recommendedName>
        <alternativeName>
            <fullName evidence="13">HTP reductase</fullName>
        </alternativeName>
    </domain>
</protein>
<dbReference type="FunFam" id="3.40.140.10:FF:000025">
    <property type="entry name" value="Riboflavin biosynthesis protein RibD"/>
    <property type="match status" value="1"/>
</dbReference>
<evidence type="ECO:0000256" key="6">
    <source>
        <dbReference type="ARBA" id="ARBA00022619"/>
    </source>
</evidence>
<feature type="domain" description="CMP/dCMP-type deaminase" evidence="17">
    <location>
        <begin position="4"/>
        <end position="126"/>
    </location>
</feature>
<keyword evidence="10 13" id="KW-0521">NADP</keyword>
<feature type="binding site" evidence="15">
    <location>
        <position position="157"/>
    </location>
    <ligand>
        <name>NADP(+)</name>
        <dbReference type="ChEBI" id="CHEBI:58349"/>
    </ligand>
</feature>
<feature type="binding site" evidence="16">
    <location>
        <position position="53"/>
    </location>
    <ligand>
        <name>Zn(2+)</name>
        <dbReference type="ChEBI" id="CHEBI:29105"/>
        <note>catalytic</note>
    </ligand>
</feature>
<keyword evidence="9 13" id="KW-0862">Zinc</keyword>
<feature type="binding site" evidence="15">
    <location>
        <position position="237"/>
    </location>
    <ligand>
        <name>NADP(+)</name>
        <dbReference type="ChEBI" id="CHEBI:58349"/>
    </ligand>
</feature>
<dbReference type="SUPFAM" id="SSF53927">
    <property type="entry name" value="Cytidine deaminase-like"/>
    <property type="match status" value="1"/>
</dbReference>
<comment type="cofactor">
    <cofactor evidence="13 16">
        <name>Zn(2+)</name>
        <dbReference type="ChEBI" id="CHEBI:29105"/>
    </cofactor>
    <text evidence="13 16">Binds 1 zinc ion.</text>
</comment>
<organism evidence="18 19">
    <name type="scientific">Tolumonas auensis (strain DSM 9187 / NBRC 110442 / TA 4)</name>
    <dbReference type="NCBI Taxonomy" id="595494"/>
    <lineage>
        <taxon>Bacteria</taxon>
        <taxon>Pseudomonadati</taxon>
        <taxon>Pseudomonadota</taxon>
        <taxon>Gammaproteobacteria</taxon>
        <taxon>Aeromonadales</taxon>
        <taxon>Aeromonadaceae</taxon>
        <taxon>Tolumonas</taxon>
    </lineage>
</organism>
<comment type="catalytic activity">
    <reaction evidence="13">
        <text>2,5-diamino-6-hydroxy-4-(5-phosphoribosylamino)-pyrimidine + H2O + H(+) = 5-amino-6-(5-phospho-D-ribosylamino)uracil + NH4(+)</text>
        <dbReference type="Rhea" id="RHEA:21868"/>
        <dbReference type="ChEBI" id="CHEBI:15377"/>
        <dbReference type="ChEBI" id="CHEBI:15378"/>
        <dbReference type="ChEBI" id="CHEBI:28938"/>
        <dbReference type="ChEBI" id="CHEBI:58453"/>
        <dbReference type="ChEBI" id="CHEBI:58614"/>
        <dbReference type="EC" id="3.5.4.26"/>
    </reaction>
</comment>
<evidence type="ECO:0000256" key="7">
    <source>
        <dbReference type="ARBA" id="ARBA00022723"/>
    </source>
</evidence>
<dbReference type="GO" id="GO:0009231">
    <property type="term" value="P:riboflavin biosynthetic process"/>
    <property type="evidence" value="ECO:0007669"/>
    <property type="project" value="UniProtKB-UniPathway"/>
</dbReference>
<dbReference type="InterPro" id="IPR004794">
    <property type="entry name" value="Eubact_RibD"/>
</dbReference>
<dbReference type="EC" id="3.5.4.26" evidence="13"/>
<comment type="pathway">
    <text evidence="2 13">Cofactor biosynthesis; riboflavin biosynthesis; 5-amino-6-(D-ribitylamino)uracil from GTP: step 2/4.</text>
</comment>
<dbReference type="InterPro" id="IPR024072">
    <property type="entry name" value="DHFR-like_dom_sf"/>
</dbReference>
<evidence type="ECO:0000256" key="1">
    <source>
        <dbReference type="ARBA" id="ARBA00002151"/>
    </source>
</evidence>
<evidence type="ECO:0000256" key="4">
    <source>
        <dbReference type="ARBA" id="ARBA00005259"/>
    </source>
</evidence>
<keyword evidence="7 13" id="KW-0479">Metal-binding</keyword>
<evidence type="ECO:0000259" key="17">
    <source>
        <dbReference type="PROSITE" id="PS51747"/>
    </source>
</evidence>
<evidence type="ECO:0000256" key="2">
    <source>
        <dbReference type="ARBA" id="ARBA00004882"/>
    </source>
</evidence>
<feature type="binding site" evidence="15">
    <location>
        <position position="207"/>
    </location>
    <ligand>
        <name>substrate</name>
    </ligand>
</feature>
<feature type="binding site" evidence="16">
    <location>
        <position position="78"/>
    </location>
    <ligand>
        <name>Zn(2+)</name>
        <dbReference type="ChEBI" id="CHEBI:29105"/>
        <note>catalytic</note>
    </ligand>
</feature>
<dbReference type="PROSITE" id="PS00903">
    <property type="entry name" value="CYT_DCMP_DEAMINASES_1"/>
    <property type="match status" value="1"/>
</dbReference>
<dbReference type="PANTHER" id="PTHR38011:SF7">
    <property type="entry name" value="2,5-DIAMINO-6-RIBOSYLAMINO-4(3H)-PYRIMIDINONE 5'-PHOSPHATE REDUCTASE"/>
    <property type="match status" value="1"/>
</dbReference>
<dbReference type="NCBIfam" id="TIGR00227">
    <property type="entry name" value="ribD_Cterm"/>
    <property type="match status" value="1"/>
</dbReference>
<reference evidence="18 19" key="2">
    <citation type="journal article" date="2011" name="Stand. Genomic Sci.">
        <title>Complete genome sequence of Tolumonas auensis type strain (TA 4).</title>
        <authorList>
            <person name="Chertkov O."/>
            <person name="Copeland A."/>
            <person name="Lucas S."/>
            <person name="Lapidus A."/>
            <person name="Berry K.W."/>
            <person name="Detter J.C."/>
            <person name="Del Rio T.G."/>
            <person name="Hammon N."/>
            <person name="Dalin E."/>
            <person name="Tice H."/>
            <person name="Pitluck S."/>
            <person name="Richardson P."/>
            <person name="Bruce D."/>
            <person name="Goodwin L."/>
            <person name="Han C."/>
            <person name="Tapia R."/>
            <person name="Saunders E."/>
            <person name="Schmutz J."/>
            <person name="Brettin T."/>
            <person name="Larimer F."/>
            <person name="Land M."/>
            <person name="Hauser L."/>
            <person name="Spring S."/>
            <person name="Rohde M."/>
            <person name="Kyrpides N.C."/>
            <person name="Ivanova N."/>
            <person name="Goker M."/>
            <person name="Beller H.R."/>
            <person name="Klenk H.P."/>
            <person name="Woyke T."/>
        </authorList>
    </citation>
    <scope>NUCLEOTIDE SEQUENCE [LARGE SCALE GENOMIC DNA]</scope>
    <source>
        <strain evidence="19">DSM 9187 / TA4</strain>
    </source>
</reference>
<keyword evidence="19" id="KW-1185">Reference proteome</keyword>
<dbReference type="InterPro" id="IPR016193">
    <property type="entry name" value="Cytidine_deaminase-like"/>
</dbReference>
<dbReference type="eggNOG" id="COG1985">
    <property type="taxonomic scope" value="Bacteria"/>
</dbReference>
<dbReference type="InterPro" id="IPR002734">
    <property type="entry name" value="RibDG_C"/>
</dbReference>
<feature type="binding site" evidence="15">
    <location>
        <position position="210"/>
    </location>
    <ligand>
        <name>substrate</name>
    </ligand>
</feature>
<dbReference type="UniPathway" id="UPA00275">
    <property type="reaction ID" value="UER00401"/>
</dbReference>
<dbReference type="InterPro" id="IPR050765">
    <property type="entry name" value="Riboflavin_Biosynth_HTPR"/>
</dbReference>
<keyword evidence="11 13" id="KW-0560">Oxidoreductase</keyword>
<dbReference type="GO" id="GO:0008703">
    <property type="term" value="F:5-amino-6-(5-phosphoribosylamino)uracil reductase activity"/>
    <property type="evidence" value="ECO:0007669"/>
    <property type="project" value="UniProtKB-EC"/>
</dbReference>
<dbReference type="CDD" id="cd01284">
    <property type="entry name" value="Riboflavin_deaminase-reductase"/>
    <property type="match status" value="1"/>
</dbReference>
<evidence type="ECO:0000256" key="15">
    <source>
        <dbReference type="PIRSR" id="PIRSR006769-2"/>
    </source>
</evidence>
<dbReference type="SUPFAM" id="SSF53597">
    <property type="entry name" value="Dihydrofolate reductase-like"/>
    <property type="match status" value="1"/>
</dbReference>
<gene>
    <name evidence="18" type="ordered locus">Tola_2525</name>
</gene>
<dbReference type="GO" id="GO:0050661">
    <property type="term" value="F:NADP binding"/>
    <property type="evidence" value="ECO:0007669"/>
    <property type="project" value="InterPro"/>
</dbReference>
<evidence type="ECO:0000256" key="12">
    <source>
        <dbReference type="ARBA" id="ARBA00023268"/>
    </source>
</evidence>
<dbReference type="InterPro" id="IPR016192">
    <property type="entry name" value="APOBEC/CMP_deaminase_Zn-bd"/>
</dbReference>
<dbReference type="HOGENOM" id="CLU_036590_1_2_6"/>
<dbReference type="Pfam" id="PF00383">
    <property type="entry name" value="dCMP_cyt_deam_1"/>
    <property type="match status" value="1"/>
</dbReference>
<evidence type="ECO:0000256" key="8">
    <source>
        <dbReference type="ARBA" id="ARBA00022801"/>
    </source>
</evidence>
<evidence type="ECO:0000313" key="18">
    <source>
        <dbReference type="EMBL" id="ACQ94119.1"/>
    </source>
</evidence>
<dbReference type="PIRSF" id="PIRSF006769">
    <property type="entry name" value="RibD"/>
    <property type="match status" value="1"/>
</dbReference>
<feature type="binding site" evidence="15">
    <location>
        <position position="171"/>
    </location>
    <ligand>
        <name>substrate</name>
    </ligand>
</feature>
<dbReference type="KEGG" id="tau:Tola_2525"/>
<dbReference type="NCBIfam" id="TIGR00326">
    <property type="entry name" value="eubact_ribD"/>
    <property type="match status" value="1"/>
</dbReference>
<dbReference type="GO" id="GO:0008835">
    <property type="term" value="F:diaminohydroxyphosphoribosylaminopyrimidine deaminase activity"/>
    <property type="evidence" value="ECO:0007669"/>
    <property type="project" value="UniProtKB-EC"/>
</dbReference>
<keyword evidence="12" id="KW-0511">Multifunctional enzyme</keyword>
<keyword evidence="8 13" id="KW-0378">Hydrolase</keyword>
<feature type="binding site" evidence="15">
    <location>
        <position position="173"/>
    </location>
    <ligand>
        <name>NADP(+)</name>
        <dbReference type="ChEBI" id="CHEBI:58349"/>
    </ligand>
</feature>
<dbReference type="EC" id="1.1.1.193" evidence="13"/>
<comment type="similarity">
    <text evidence="5 13">In the C-terminal section; belongs to the HTP reductase family.</text>
</comment>
<dbReference type="PROSITE" id="PS51747">
    <property type="entry name" value="CYT_DCMP_DEAMINASES_2"/>
    <property type="match status" value="1"/>
</dbReference>
<evidence type="ECO:0000256" key="10">
    <source>
        <dbReference type="ARBA" id="ARBA00022857"/>
    </source>
</evidence>
<keyword evidence="6 13" id="KW-0686">Riboflavin biosynthesis</keyword>
<dbReference type="PANTHER" id="PTHR38011">
    <property type="entry name" value="DIHYDROFOLATE REDUCTASE FAMILY PROTEIN (AFU_ORTHOLOGUE AFUA_8G06820)"/>
    <property type="match status" value="1"/>
</dbReference>
<dbReference type="eggNOG" id="COG0117">
    <property type="taxonomic scope" value="Bacteria"/>
</dbReference>
<comment type="function">
    <text evidence="1 13">Converts 2,5-diamino-6-(ribosylamino)-4(3h)-pyrimidinone 5'-phosphate into 5-amino-6-(ribosylamino)-2,4(1h,3h)-pyrimidinedione 5'-phosphate.</text>
</comment>
<dbReference type="Pfam" id="PF01872">
    <property type="entry name" value="RibD_C"/>
    <property type="match status" value="1"/>
</dbReference>
<evidence type="ECO:0000256" key="16">
    <source>
        <dbReference type="PIRSR" id="PIRSR006769-3"/>
    </source>
</evidence>
<dbReference type="GO" id="GO:0008270">
    <property type="term" value="F:zinc ion binding"/>
    <property type="evidence" value="ECO:0007669"/>
    <property type="project" value="InterPro"/>
</dbReference>
<sequence>MFSAEDHLYMSRALQLAEQGRFTTSPNPNVGCVIVADGRIVGEGFHLRAGEPHAEVHALRMAGDKARGATAYVTLEPCSHFGRTPPCADALVNAGVARVVAAMEDPNPQVSGRGMRRLADAGVTIQTGLLQAQAEALNPGFIKRMRHGLPYVRLKLAASLDGRTALANGQSQWITSPAARADVQRWRAQSSAILTGADTVLTDDPSLNVRWEQLPLSVQQCYAKDNVRQPIRIIIDSRQRIVPSAHLFSIPGEIWLARHKEQGQWPEQVQQLSTPLADSGKLDLVQLMQTLAQRHINDIWVEAGASLAGALMSAGLVDELMVYLAPKLMGNPARGLVNLPEFKHMSEVNEWQWQDVRKVGNDLRLTLRPH</sequence>
<dbReference type="AlphaFoldDB" id="C4LAE4"/>
<evidence type="ECO:0000256" key="11">
    <source>
        <dbReference type="ARBA" id="ARBA00023002"/>
    </source>
</evidence>
<comment type="catalytic activity">
    <reaction evidence="13">
        <text>5-amino-6-(5-phospho-D-ribitylamino)uracil + NADP(+) = 5-amino-6-(5-phospho-D-ribosylamino)uracil + NADPH + H(+)</text>
        <dbReference type="Rhea" id="RHEA:17845"/>
        <dbReference type="ChEBI" id="CHEBI:15378"/>
        <dbReference type="ChEBI" id="CHEBI:57783"/>
        <dbReference type="ChEBI" id="CHEBI:58349"/>
        <dbReference type="ChEBI" id="CHEBI:58421"/>
        <dbReference type="ChEBI" id="CHEBI:58453"/>
        <dbReference type="EC" id="1.1.1.193"/>
    </reaction>
</comment>
<dbReference type="InterPro" id="IPR011549">
    <property type="entry name" value="RibD_C"/>
</dbReference>
<reference evidence="19" key="1">
    <citation type="submission" date="2009-05" db="EMBL/GenBank/DDBJ databases">
        <title>Complete sequence of Tolumonas auensis DSM 9187.</title>
        <authorList>
            <consortium name="US DOE Joint Genome Institute"/>
            <person name="Lucas S."/>
            <person name="Copeland A."/>
            <person name="Lapidus A."/>
            <person name="Glavina del Rio T."/>
            <person name="Tice H."/>
            <person name="Bruce D."/>
            <person name="Goodwin L."/>
            <person name="Pitluck S."/>
            <person name="Chertkov O."/>
            <person name="Brettin T."/>
            <person name="Detter J.C."/>
            <person name="Han C."/>
            <person name="Larimer F."/>
            <person name="Land M."/>
            <person name="Hauser L."/>
            <person name="Kyrpides N."/>
            <person name="Mikhailova N."/>
            <person name="Spring S."/>
            <person name="Beller H."/>
        </authorList>
    </citation>
    <scope>NUCLEOTIDE SEQUENCE [LARGE SCALE GENOMIC DNA]</scope>
    <source>
        <strain evidence="19">DSM 9187 / TA4</strain>
    </source>
</reference>
<evidence type="ECO:0000256" key="13">
    <source>
        <dbReference type="PIRNR" id="PIRNR006769"/>
    </source>
</evidence>
<feature type="binding site" evidence="16">
    <location>
        <position position="87"/>
    </location>
    <ligand>
        <name>Zn(2+)</name>
        <dbReference type="ChEBI" id="CHEBI:29105"/>
        <note>catalytic</note>
    </ligand>
</feature>
<dbReference type="EMBL" id="CP001616">
    <property type="protein sequence ID" value="ACQ94119.1"/>
    <property type="molecule type" value="Genomic_DNA"/>
</dbReference>
<evidence type="ECO:0000256" key="14">
    <source>
        <dbReference type="PIRSR" id="PIRSR006769-1"/>
    </source>
</evidence>
<dbReference type="Gene3D" id="3.40.430.10">
    <property type="entry name" value="Dihydrofolate Reductase, subunit A"/>
    <property type="match status" value="1"/>
</dbReference>
<evidence type="ECO:0000256" key="9">
    <source>
        <dbReference type="ARBA" id="ARBA00022833"/>
    </source>
</evidence>
<comment type="similarity">
    <text evidence="4 13">In the N-terminal section; belongs to the cytidine and deoxycytidylate deaminase family.</text>
</comment>
<feature type="binding site" evidence="15">
    <location>
        <position position="199"/>
    </location>
    <ligand>
        <name>NADP(+)</name>
        <dbReference type="ChEBI" id="CHEBI:58349"/>
    </ligand>
</feature>
<dbReference type="InterPro" id="IPR002125">
    <property type="entry name" value="CMP_dCMP_dom"/>
</dbReference>
<accession>C4LAE4</accession>
<dbReference type="STRING" id="595494.Tola_2525"/>
<feature type="binding site" evidence="15">
    <location>
        <begin position="304"/>
        <end position="310"/>
    </location>
    <ligand>
        <name>NADP(+)</name>
        <dbReference type="ChEBI" id="CHEBI:58349"/>
    </ligand>
</feature>
<feature type="binding site" evidence="15">
    <location>
        <position position="187"/>
    </location>
    <ligand>
        <name>substrate</name>
    </ligand>
</feature>
<dbReference type="NCBIfam" id="NF008052">
    <property type="entry name" value="PRK10786.1"/>
    <property type="match status" value="1"/>
</dbReference>
<name>C4LAE4_TOLAT</name>
<comment type="pathway">
    <text evidence="3 13">Cofactor biosynthesis; riboflavin biosynthesis; 5-amino-6-(D-ribitylamino)uracil from GTP: step 3/4.</text>
</comment>
<dbReference type="RefSeq" id="WP_015879568.1">
    <property type="nucleotide sequence ID" value="NC_012691.1"/>
</dbReference>
<evidence type="ECO:0000256" key="5">
    <source>
        <dbReference type="ARBA" id="ARBA00007417"/>
    </source>
</evidence>